<comment type="caution">
    <text evidence="5">The sequence shown here is derived from an EMBL/GenBank/DDBJ whole genome shotgun (WGS) entry which is preliminary data.</text>
</comment>
<dbReference type="GO" id="GO:0005634">
    <property type="term" value="C:nucleus"/>
    <property type="evidence" value="ECO:0007669"/>
    <property type="project" value="UniProtKB-SubCell"/>
</dbReference>
<sequence>MASKRRNMFHKNKTQETTEEEERNKLLKEVEDEWRERERRESTTATSVDDSMTDGSEEDDRDDRDECVTKGKSMPLSAFFRIARNTMAMWFKPDATPSAADVEAEFWRHVSTGQSHVCVHSASIESATWGYGFPTTKSSSTSRHPWNLKVLTNNPGSILRSIGPLMGVTVPTLHVGMLFSTCCWYRDPHALPWIEYLHTGATKVCSKTKEFTFMIIVFKEEFCPPVGEDDVSTERVQHKCFVALSVYGVPDEWSDELRGALKGLLPRYVRDKAVWLASDIAMVPPALLVERGVALCRTVQEPGQFVLVFPKAFTSSICTGYVVSESVYFARPMWLDTAEKVFKDIQESCEPTVFSLEKLLFCIANDSRSSVDVLNQVLPMVVNIRETEVRMRRELEEVGLVATERLPGVTKGRQSSKQNNQHDYDCDTCRGTLFLSLVTNSHEEVNYCLTHAVEMLKKDPSQLKHCKLLYGYDEEEMEELIEKVKSRIEMKSQKKGGQGGGAGRSSGGASAANTTKNN</sequence>
<dbReference type="Proteomes" id="UP001558652">
    <property type="component" value="Unassembled WGS sequence"/>
</dbReference>
<proteinExistence type="predicted"/>
<dbReference type="SMART" id="SM00558">
    <property type="entry name" value="JmjC"/>
    <property type="match status" value="1"/>
</dbReference>
<feature type="region of interest" description="Disordered" evidence="3">
    <location>
        <begin position="489"/>
        <end position="518"/>
    </location>
</feature>
<evidence type="ECO:0000313" key="6">
    <source>
        <dbReference type="Proteomes" id="UP001558652"/>
    </source>
</evidence>
<feature type="compositionally biased region" description="Basic and acidic residues" evidence="3">
    <location>
        <begin position="22"/>
        <end position="42"/>
    </location>
</feature>
<evidence type="ECO:0000256" key="3">
    <source>
        <dbReference type="SAM" id="MobiDB-lite"/>
    </source>
</evidence>
<keyword evidence="6" id="KW-1185">Reference proteome</keyword>
<dbReference type="Pfam" id="PF02373">
    <property type="entry name" value="JmjC"/>
    <property type="match status" value="1"/>
</dbReference>
<dbReference type="AlphaFoldDB" id="A0ABD0YHM3"/>
<dbReference type="Pfam" id="PF02928">
    <property type="entry name" value="zf-C5HC2"/>
    <property type="match status" value="1"/>
</dbReference>
<name>A0ABD0YHM3_9HEMI</name>
<reference evidence="5 6" key="1">
    <citation type="submission" date="2024-07" db="EMBL/GenBank/DDBJ databases">
        <title>Chromosome-level genome assembly of the water stick insect Ranatra chinensis (Heteroptera: Nepidae).</title>
        <authorList>
            <person name="Liu X."/>
        </authorList>
    </citation>
    <scope>NUCLEOTIDE SEQUENCE [LARGE SCALE GENOMIC DNA]</scope>
    <source>
        <strain evidence="5">Cailab_2021Rc</strain>
        <tissue evidence="5">Muscle</tissue>
    </source>
</reference>
<feature type="compositionally biased region" description="Basic residues" evidence="3">
    <location>
        <begin position="1"/>
        <end position="12"/>
    </location>
</feature>
<dbReference type="PANTHER" id="PTHR10694">
    <property type="entry name" value="LYSINE-SPECIFIC DEMETHYLASE"/>
    <property type="match status" value="1"/>
</dbReference>
<feature type="compositionally biased region" description="Acidic residues" evidence="3">
    <location>
        <begin position="51"/>
        <end position="63"/>
    </location>
</feature>
<keyword evidence="2" id="KW-0539">Nucleus</keyword>
<dbReference type="PANTHER" id="PTHR10694:SF113">
    <property type="entry name" value="PROTEIN JUMONJI"/>
    <property type="match status" value="1"/>
</dbReference>
<feature type="domain" description="JmjC" evidence="4">
    <location>
        <begin position="140"/>
        <end position="346"/>
    </location>
</feature>
<dbReference type="PROSITE" id="PS51184">
    <property type="entry name" value="JMJC"/>
    <property type="match status" value="1"/>
</dbReference>
<evidence type="ECO:0000259" key="4">
    <source>
        <dbReference type="PROSITE" id="PS51184"/>
    </source>
</evidence>
<accession>A0ABD0YHM3</accession>
<feature type="compositionally biased region" description="Gly residues" evidence="3">
    <location>
        <begin position="496"/>
        <end position="506"/>
    </location>
</feature>
<comment type="subcellular location">
    <subcellularLocation>
        <location evidence="1">Nucleus</location>
    </subcellularLocation>
</comment>
<dbReference type="EMBL" id="JBFDAA010000007">
    <property type="protein sequence ID" value="KAL1130644.1"/>
    <property type="molecule type" value="Genomic_DNA"/>
</dbReference>
<evidence type="ECO:0000313" key="5">
    <source>
        <dbReference type="EMBL" id="KAL1130644.1"/>
    </source>
</evidence>
<dbReference type="Gene3D" id="2.60.120.650">
    <property type="entry name" value="Cupin"/>
    <property type="match status" value="2"/>
</dbReference>
<organism evidence="5 6">
    <name type="scientific">Ranatra chinensis</name>
    <dbReference type="NCBI Taxonomy" id="642074"/>
    <lineage>
        <taxon>Eukaryota</taxon>
        <taxon>Metazoa</taxon>
        <taxon>Ecdysozoa</taxon>
        <taxon>Arthropoda</taxon>
        <taxon>Hexapoda</taxon>
        <taxon>Insecta</taxon>
        <taxon>Pterygota</taxon>
        <taxon>Neoptera</taxon>
        <taxon>Paraneoptera</taxon>
        <taxon>Hemiptera</taxon>
        <taxon>Heteroptera</taxon>
        <taxon>Panheteroptera</taxon>
        <taxon>Nepomorpha</taxon>
        <taxon>Nepidae</taxon>
        <taxon>Ranatrinae</taxon>
        <taxon>Ranatra</taxon>
    </lineage>
</organism>
<gene>
    <name evidence="5" type="ORF">AAG570_011886</name>
</gene>
<protein>
    <recommendedName>
        <fullName evidence="4">JmjC domain-containing protein</fullName>
    </recommendedName>
</protein>
<dbReference type="InterPro" id="IPR003347">
    <property type="entry name" value="JmjC_dom"/>
</dbReference>
<dbReference type="InterPro" id="IPR004198">
    <property type="entry name" value="Znf_C5HC2"/>
</dbReference>
<evidence type="ECO:0000256" key="1">
    <source>
        <dbReference type="ARBA" id="ARBA00004123"/>
    </source>
</evidence>
<evidence type="ECO:0000256" key="2">
    <source>
        <dbReference type="ARBA" id="ARBA00023242"/>
    </source>
</evidence>
<feature type="region of interest" description="Disordered" evidence="3">
    <location>
        <begin position="1"/>
        <end position="69"/>
    </location>
</feature>